<reference evidence="1 2" key="1">
    <citation type="submission" date="2016-03" db="EMBL/GenBank/DDBJ databases">
        <title>Draft genome sequence of Paenibacillus glacialis DSM 22343.</title>
        <authorList>
            <person name="Shin S.-K."/>
            <person name="Yi H."/>
        </authorList>
    </citation>
    <scope>NUCLEOTIDE SEQUENCE [LARGE SCALE GENOMIC DNA]</scope>
    <source>
        <strain evidence="1 2">DSM 22343</strain>
    </source>
</reference>
<dbReference type="EMBL" id="LVJH01000058">
    <property type="protein sequence ID" value="OAB35913.1"/>
    <property type="molecule type" value="Genomic_DNA"/>
</dbReference>
<dbReference type="STRING" id="494026.PGLA_20995"/>
<gene>
    <name evidence="1" type="ORF">PGLA_20995</name>
</gene>
<dbReference type="AlphaFoldDB" id="A0A162LXX6"/>
<dbReference type="RefSeq" id="WP_068536625.1">
    <property type="nucleotide sequence ID" value="NZ_LVJH01000058.1"/>
</dbReference>
<protein>
    <submittedName>
        <fullName evidence="1">Uncharacterized protein</fullName>
    </submittedName>
</protein>
<name>A0A162LXX6_9BACL</name>
<dbReference type="Proteomes" id="UP000076967">
    <property type="component" value="Unassembled WGS sequence"/>
</dbReference>
<accession>A0A162LXX6</accession>
<keyword evidence="2" id="KW-1185">Reference proteome</keyword>
<comment type="caution">
    <text evidence="1">The sequence shown here is derived from an EMBL/GenBank/DDBJ whole genome shotgun (WGS) entry which is preliminary data.</text>
</comment>
<proteinExistence type="predicted"/>
<organism evidence="1 2">
    <name type="scientific">Paenibacillus glacialis</name>
    <dbReference type="NCBI Taxonomy" id="494026"/>
    <lineage>
        <taxon>Bacteria</taxon>
        <taxon>Bacillati</taxon>
        <taxon>Bacillota</taxon>
        <taxon>Bacilli</taxon>
        <taxon>Bacillales</taxon>
        <taxon>Paenibacillaceae</taxon>
        <taxon>Paenibacillus</taxon>
    </lineage>
</organism>
<evidence type="ECO:0000313" key="1">
    <source>
        <dbReference type="EMBL" id="OAB35913.1"/>
    </source>
</evidence>
<evidence type="ECO:0000313" key="2">
    <source>
        <dbReference type="Proteomes" id="UP000076967"/>
    </source>
</evidence>
<sequence>MVFRQYIEQAAAHAGNRKDYQRVCAIIRNMEKSGWKERVLEIKQKLFSVYANRPVFRDELSKV</sequence>